<name>A0AAV9ZY87_9AGAR</name>
<dbReference type="EMBL" id="JAWWNJ010000098">
    <property type="protein sequence ID" value="KAK6996215.1"/>
    <property type="molecule type" value="Genomic_DNA"/>
</dbReference>
<organism evidence="1 2">
    <name type="scientific">Favolaschia claudopus</name>
    <dbReference type="NCBI Taxonomy" id="2862362"/>
    <lineage>
        <taxon>Eukaryota</taxon>
        <taxon>Fungi</taxon>
        <taxon>Dikarya</taxon>
        <taxon>Basidiomycota</taxon>
        <taxon>Agaricomycotina</taxon>
        <taxon>Agaricomycetes</taxon>
        <taxon>Agaricomycetidae</taxon>
        <taxon>Agaricales</taxon>
        <taxon>Marasmiineae</taxon>
        <taxon>Mycenaceae</taxon>
        <taxon>Favolaschia</taxon>
    </lineage>
</organism>
<dbReference type="Proteomes" id="UP001362999">
    <property type="component" value="Unassembled WGS sequence"/>
</dbReference>
<feature type="non-terminal residue" evidence="1">
    <location>
        <position position="1"/>
    </location>
</feature>
<reference evidence="1 2" key="1">
    <citation type="journal article" date="2024" name="J Genomics">
        <title>Draft genome sequencing and assembly of Favolaschia claudopus CIRM-BRFM 2984 isolated from oak limbs.</title>
        <authorList>
            <person name="Navarro D."/>
            <person name="Drula E."/>
            <person name="Chaduli D."/>
            <person name="Cazenave R."/>
            <person name="Ahrendt S."/>
            <person name="Wang J."/>
            <person name="Lipzen A."/>
            <person name="Daum C."/>
            <person name="Barry K."/>
            <person name="Grigoriev I.V."/>
            <person name="Favel A."/>
            <person name="Rosso M.N."/>
            <person name="Martin F."/>
        </authorList>
    </citation>
    <scope>NUCLEOTIDE SEQUENCE [LARGE SCALE GENOMIC DNA]</scope>
    <source>
        <strain evidence="1 2">CIRM-BRFM 2984</strain>
    </source>
</reference>
<dbReference type="AlphaFoldDB" id="A0AAV9ZY87"/>
<evidence type="ECO:0000313" key="2">
    <source>
        <dbReference type="Proteomes" id="UP001362999"/>
    </source>
</evidence>
<accession>A0AAV9ZY87</accession>
<protein>
    <submittedName>
        <fullName evidence="1">Uncharacterized protein</fullName>
    </submittedName>
</protein>
<sequence length="51" mass="5429">PAAGGGNFVDMSLRVVVEQATGTLFIFDPTHKHGTTRLCGAHNYTASFTFS</sequence>
<proteinExistence type="predicted"/>
<keyword evidence="2" id="KW-1185">Reference proteome</keyword>
<gene>
    <name evidence="1" type="ORF">R3P38DRAFT_2566027</name>
</gene>
<comment type="caution">
    <text evidence="1">The sequence shown here is derived from an EMBL/GenBank/DDBJ whole genome shotgun (WGS) entry which is preliminary data.</text>
</comment>
<evidence type="ECO:0000313" key="1">
    <source>
        <dbReference type="EMBL" id="KAK6996215.1"/>
    </source>
</evidence>